<comment type="caution">
    <text evidence="1">The sequence shown here is derived from an EMBL/GenBank/DDBJ whole genome shotgun (WGS) entry which is preliminary data.</text>
</comment>
<organism evidence="1 2">
    <name type="scientific">Phormidesmis priestleyi Ana</name>
    <dbReference type="NCBI Taxonomy" id="1666911"/>
    <lineage>
        <taxon>Bacteria</taxon>
        <taxon>Bacillati</taxon>
        <taxon>Cyanobacteriota</taxon>
        <taxon>Cyanophyceae</taxon>
        <taxon>Leptolyngbyales</taxon>
        <taxon>Leptolyngbyaceae</taxon>
        <taxon>Phormidesmis</taxon>
    </lineage>
</organism>
<dbReference type="InterPro" id="IPR011049">
    <property type="entry name" value="Serralysin-like_metalloprot_C"/>
</dbReference>
<dbReference type="SUPFAM" id="SSF51120">
    <property type="entry name" value="beta-Roll"/>
    <property type="match status" value="1"/>
</dbReference>
<dbReference type="STRING" id="1666911.HLUCCA11_18245"/>
<reference evidence="1 2" key="1">
    <citation type="submission" date="2015-09" db="EMBL/GenBank/DDBJ databases">
        <title>Identification and resolution of microdiversity through metagenomic sequencing of parallel consortia.</title>
        <authorList>
            <person name="Nelson W.C."/>
            <person name="Romine M.F."/>
            <person name="Lindemann S.R."/>
        </authorList>
    </citation>
    <scope>NUCLEOTIDE SEQUENCE [LARGE SCALE GENOMIC DNA]</scope>
    <source>
        <strain evidence="1">Ana</strain>
    </source>
</reference>
<name>A0A0P8BXA8_9CYAN</name>
<gene>
    <name evidence="1" type="ORF">HLUCCA11_18245</name>
</gene>
<evidence type="ECO:0000313" key="1">
    <source>
        <dbReference type="EMBL" id="KPQ33564.1"/>
    </source>
</evidence>
<sequence>MLGDANQAYYRGGGDKDYALIQDFNAAEDTIQLYGSAGNYTQQRQGNNTYLYYQGSSPELVAVLEKVSSVNFNTGFVFV</sequence>
<dbReference type="AlphaFoldDB" id="A0A0P8BXA8"/>
<dbReference type="Proteomes" id="UP000050465">
    <property type="component" value="Unassembled WGS sequence"/>
</dbReference>
<evidence type="ECO:0000313" key="2">
    <source>
        <dbReference type="Proteomes" id="UP000050465"/>
    </source>
</evidence>
<proteinExistence type="predicted"/>
<dbReference type="EMBL" id="LJZR01000030">
    <property type="protein sequence ID" value="KPQ33564.1"/>
    <property type="molecule type" value="Genomic_DNA"/>
</dbReference>
<protein>
    <submittedName>
        <fullName evidence="1">Uncharacterized protein</fullName>
    </submittedName>
</protein>
<accession>A0A0P8BXA8</accession>